<reference evidence="1 2" key="1">
    <citation type="submission" date="2013-03" db="EMBL/GenBank/DDBJ databases">
        <title>The Genome Sequence of Cladophialophora yegresii CBS 114405.</title>
        <authorList>
            <consortium name="The Broad Institute Genomics Platform"/>
            <person name="Cuomo C."/>
            <person name="de Hoog S."/>
            <person name="Gorbushina A."/>
            <person name="Walker B."/>
            <person name="Young S.K."/>
            <person name="Zeng Q."/>
            <person name="Gargeya S."/>
            <person name="Fitzgerald M."/>
            <person name="Haas B."/>
            <person name="Abouelleil A."/>
            <person name="Allen A.W."/>
            <person name="Alvarado L."/>
            <person name="Arachchi H.M."/>
            <person name="Berlin A.M."/>
            <person name="Chapman S.B."/>
            <person name="Gainer-Dewar J."/>
            <person name="Goldberg J."/>
            <person name="Griggs A."/>
            <person name="Gujja S."/>
            <person name="Hansen M."/>
            <person name="Howarth C."/>
            <person name="Imamovic A."/>
            <person name="Ireland A."/>
            <person name="Larimer J."/>
            <person name="McCowan C."/>
            <person name="Murphy C."/>
            <person name="Pearson M."/>
            <person name="Poon T.W."/>
            <person name="Priest M."/>
            <person name="Roberts A."/>
            <person name="Saif S."/>
            <person name="Shea T."/>
            <person name="Sisk P."/>
            <person name="Sykes S."/>
            <person name="Wortman J."/>
            <person name="Nusbaum C."/>
            <person name="Birren B."/>
        </authorList>
    </citation>
    <scope>NUCLEOTIDE SEQUENCE [LARGE SCALE GENOMIC DNA]</scope>
    <source>
        <strain evidence="1 2">CBS 114405</strain>
    </source>
</reference>
<dbReference type="GeneID" id="19182563"/>
<keyword evidence="2" id="KW-1185">Reference proteome</keyword>
<sequence>HRRLLHPHQPHYGSDCLDPRGRYLQVGRGIVLPRKGHTLDEEVEGDFAATAKASSLTYAEVKNAFNRNIISGSFLADGPSGLESNGIDVCYMTHMPIESIGILTCD</sequence>
<gene>
    <name evidence="1" type="ORF">A1O7_07993</name>
</gene>
<comment type="caution">
    <text evidence="1">The sequence shown here is derived from an EMBL/GenBank/DDBJ whole genome shotgun (WGS) entry which is preliminary data.</text>
</comment>
<feature type="non-terminal residue" evidence="1">
    <location>
        <position position="1"/>
    </location>
</feature>
<dbReference type="AlphaFoldDB" id="W9WGK2"/>
<protein>
    <submittedName>
        <fullName evidence="1">Uncharacterized protein</fullName>
    </submittedName>
</protein>
<dbReference type="Proteomes" id="UP000019473">
    <property type="component" value="Unassembled WGS sequence"/>
</dbReference>
<dbReference type="RefSeq" id="XP_007760178.1">
    <property type="nucleotide sequence ID" value="XM_007761988.1"/>
</dbReference>
<proteinExistence type="predicted"/>
<accession>W9WGK2</accession>
<evidence type="ECO:0000313" key="1">
    <source>
        <dbReference type="EMBL" id="EXJ57644.1"/>
    </source>
</evidence>
<evidence type="ECO:0000313" key="2">
    <source>
        <dbReference type="Proteomes" id="UP000019473"/>
    </source>
</evidence>
<dbReference type="VEuPathDB" id="FungiDB:A1O7_07993"/>
<dbReference type="HOGENOM" id="CLU_2229439_0_0_1"/>
<organism evidence="1 2">
    <name type="scientific">Cladophialophora yegresii CBS 114405</name>
    <dbReference type="NCBI Taxonomy" id="1182544"/>
    <lineage>
        <taxon>Eukaryota</taxon>
        <taxon>Fungi</taxon>
        <taxon>Dikarya</taxon>
        <taxon>Ascomycota</taxon>
        <taxon>Pezizomycotina</taxon>
        <taxon>Eurotiomycetes</taxon>
        <taxon>Chaetothyriomycetidae</taxon>
        <taxon>Chaetothyriales</taxon>
        <taxon>Herpotrichiellaceae</taxon>
        <taxon>Cladophialophora</taxon>
    </lineage>
</organism>
<dbReference type="EMBL" id="AMGW01000005">
    <property type="protein sequence ID" value="EXJ57644.1"/>
    <property type="molecule type" value="Genomic_DNA"/>
</dbReference>
<name>W9WGK2_9EURO</name>
<dbReference type="OrthoDB" id="2328924at2759"/>